<protein>
    <submittedName>
        <fullName evidence="1">Uncharacterized protein</fullName>
    </submittedName>
</protein>
<gene>
    <name evidence="1" type="ORF">LTR24_006566</name>
</gene>
<dbReference type="EMBL" id="JAVRRG010000086">
    <property type="protein sequence ID" value="KAK5087606.1"/>
    <property type="molecule type" value="Genomic_DNA"/>
</dbReference>
<sequence>MPSRLSMFLQGCAVTAATASASFYIWTKHAHFEPMDPSTDPTFKTLFFNRFNPNRNPTFHDVCVRRIAISKLDRELVKDANKGGDKLVTRFAQGVWGGFGFGIQREYLAYKYRNETTTKHQLWTKKELLQDEYREGTEITDHFKVLSRSDNHTILFRCGGSPLDHPDSPRPGDGLFEMSAEAKFDKGYAEFRLKSVFYQGEGKADKAPFDRDPFMQWAHREYTKLWMENAVGHCKQKLTGDIDWEVVKGKKSAE</sequence>
<comment type="caution">
    <text evidence="1">The sequence shown here is derived from an EMBL/GenBank/DDBJ whole genome shotgun (WGS) entry which is preliminary data.</text>
</comment>
<name>A0ABR0K5L2_9EURO</name>
<reference evidence="1 2" key="1">
    <citation type="submission" date="2023-08" db="EMBL/GenBank/DDBJ databases">
        <title>Black Yeasts Isolated from many extreme environments.</title>
        <authorList>
            <person name="Coleine C."/>
            <person name="Stajich J.E."/>
            <person name="Selbmann L."/>
        </authorList>
    </citation>
    <scope>NUCLEOTIDE SEQUENCE [LARGE SCALE GENOMIC DNA]</scope>
    <source>
        <strain evidence="1 2">CCFEE 5885</strain>
    </source>
</reference>
<organism evidence="1 2">
    <name type="scientific">Lithohypha guttulata</name>
    <dbReference type="NCBI Taxonomy" id="1690604"/>
    <lineage>
        <taxon>Eukaryota</taxon>
        <taxon>Fungi</taxon>
        <taxon>Dikarya</taxon>
        <taxon>Ascomycota</taxon>
        <taxon>Pezizomycotina</taxon>
        <taxon>Eurotiomycetes</taxon>
        <taxon>Chaetothyriomycetidae</taxon>
        <taxon>Chaetothyriales</taxon>
        <taxon>Trichomeriaceae</taxon>
        <taxon>Lithohypha</taxon>
    </lineage>
</organism>
<dbReference type="Proteomes" id="UP001345013">
    <property type="component" value="Unassembled WGS sequence"/>
</dbReference>
<evidence type="ECO:0000313" key="2">
    <source>
        <dbReference type="Proteomes" id="UP001345013"/>
    </source>
</evidence>
<proteinExistence type="predicted"/>
<evidence type="ECO:0000313" key="1">
    <source>
        <dbReference type="EMBL" id="KAK5087606.1"/>
    </source>
</evidence>
<accession>A0ABR0K5L2</accession>
<keyword evidence="2" id="KW-1185">Reference proteome</keyword>